<comment type="caution">
    <text evidence="1">The sequence shown here is derived from an EMBL/GenBank/DDBJ whole genome shotgun (WGS) entry which is preliminary data.</text>
</comment>
<organism evidence="1 2">
    <name type="scientific">Bradyrhizobium canariense</name>
    <dbReference type="NCBI Taxonomy" id="255045"/>
    <lineage>
        <taxon>Bacteria</taxon>
        <taxon>Pseudomonadati</taxon>
        <taxon>Pseudomonadota</taxon>
        <taxon>Alphaproteobacteria</taxon>
        <taxon>Hyphomicrobiales</taxon>
        <taxon>Nitrobacteraceae</taxon>
        <taxon>Bradyrhizobium</taxon>
    </lineage>
</organism>
<evidence type="ECO:0000313" key="2">
    <source>
        <dbReference type="Proteomes" id="UP000193553"/>
    </source>
</evidence>
<dbReference type="RefSeq" id="WP_085360336.1">
    <property type="nucleotide sequence ID" value="NZ_NAFD01000184.1"/>
</dbReference>
<dbReference type="Gene3D" id="3.50.50.60">
    <property type="entry name" value="FAD/NAD(P)-binding domain"/>
    <property type="match status" value="1"/>
</dbReference>
<evidence type="ECO:0000313" key="1">
    <source>
        <dbReference type="EMBL" id="OSJ06138.1"/>
    </source>
</evidence>
<dbReference type="EMBL" id="NAFI01000180">
    <property type="protein sequence ID" value="OSJ06138.1"/>
    <property type="molecule type" value="Genomic_DNA"/>
</dbReference>
<proteinExistence type="predicted"/>
<dbReference type="Proteomes" id="UP000193553">
    <property type="component" value="Unassembled WGS sequence"/>
</dbReference>
<accession>A0A1X3H3E2</accession>
<sequence>MRPDDGNEFIIARLPDDPRIIVASPCSGHGAKFASAIGAMLADMSLDPRAKAPEAFRLDRLSGFAN</sequence>
<dbReference type="InterPro" id="IPR036188">
    <property type="entry name" value="FAD/NAD-bd_sf"/>
</dbReference>
<name>A0A1X3H3E2_9BRAD</name>
<reference evidence="1 2" key="1">
    <citation type="submission" date="2017-03" db="EMBL/GenBank/DDBJ databases">
        <title>Whole genome sequences of fourteen strains of Bradyrhizobium canariense and one strain of Bradyrhizobium japonicum isolated from Lupinus (Papilionoideae: Genisteae) species in Algeria.</title>
        <authorList>
            <person name="Crovadore J."/>
            <person name="Chekireb D."/>
            <person name="Brachmann A."/>
            <person name="Chablais R."/>
            <person name="Cochard B."/>
            <person name="Lefort F."/>
        </authorList>
    </citation>
    <scope>NUCLEOTIDE SEQUENCE [LARGE SCALE GENOMIC DNA]</scope>
    <source>
        <strain evidence="1 2">UBMA195</strain>
    </source>
</reference>
<evidence type="ECO:0008006" key="3">
    <source>
        <dbReference type="Google" id="ProtNLM"/>
    </source>
</evidence>
<dbReference type="AlphaFoldDB" id="A0A1X3H3E2"/>
<gene>
    <name evidence="1" type="ORF">BSZ18_23620</name>
</gene>
<protein>
    <recommendedName>
        <fullName evidence="3">FAD dependent oxidoreductase domain-containing protein</fullName>
    </recommendedName>
</protein>